<evidence type="ECO:0000256" key="1">
    <source>
        <dbReference type="ARBA" id="ARBA00022679"/>
    </source>
</evidence>
<name>A0A1U9KT67_9PROT</name>
<dbReference type="CDD" id="cd16917">
    <property type="entry name" value="HATPase_UhpB-NarQ-NarX-like"/>
    <property type="match status" value="1"/>
</dbReference>
<feature type="domain" description="Signal transduction histidine kinase subgroup 3 dimerisation and phosphoacceptor" evidence="5">
    <location>
        <begin position="173"/>
        <end position="237"/>
    </location>
</feature>
<evidence type="ECO:0000313" key="7">
    <source>
        <dbReference type="Proteomes" id="UP000188604"/>
    </source>
</evidence>
<evidence type="ECO:0000256" key="3">
    <source>
        <dbReference type="ARBA" id="ARBA00023012"/>
    </source>
</evidence>
<dbReference type="Gene3D" id="3.30.565.10">
    <property type="entry name" value="Histidine kinase-like ATPase, C-terminal domain"/>
    <property type="match status" value="1"/>
</dbReference>
<accession>A0A1U9KT67</accession>
<keyword evidence="7" id="KW-1185">Reference proteome</keyword>
<dbReference type="STRING" id="320497.A0U93_14855"/>
<dbReference type="GO" id="GO:0000155">
    <property type="term" value="F:phosphorelay sensor kinase activity"/>
    <property type="evidence" value="ECO:0007669"/>
    <property type="project" value="InterPro"/>
</dbReference>
<gene>
    <name evidence="6" type="ORF">A0U93_14855</name>
</gene>
<dbReference type="RefSeq" id="WP_077808044.1">
    <property type="nucleotide sequence ID" value="NZ_BJXS01000001.1"/>
</dbReference>
<evidence type="ECO:0000259" key="5">
    <source>
        <dbReference type="Pfam" id="PF07730"/>
    </source>
</evidence>
<evidence type="ECO:0000313" key="6">
    <source>
        <dbReference type="EMBL" id="AQS88985.1"/>
    </source>
</evidence>
<evidence type="ECO:0000259" key="4">
    <source>
        <dbReference type="Pfam" id="PF02518"/>
    </source>
</evidence>
<feature type="domain" description="Histidine kinase/HSP90-like ATPase" evidence="4">
    <location>
        <begin position="275"/>
        <end position="362"/>
    </location>
</feature>
<evidence type="ECO:0000256" key="2">
    <source>
        <dbReference type="ARBA" id="ARBA00022777"/>
    </source>
</evidence>
<dbReference type="OrthoDB" id="9778496at2"/>
<dbReference type="InterPro" id="IPR050482">
    <property type="entry name" value="Sensor_HK_TwoCompSys"/>
</dbReference>
<dbReference type="GO" id="GO:0016020">
    <property type="term" value="C:membrane"/>
    <property type="evidence" value="ECO:0007669"/>
    <property type="project" value="InterPro"/>
</dbReference>
<dbReference type="InterPro" id="IPR036890">
    <property type="entry name" value="HATPase_C_sf"/>
</dbReference>
<dbReference type="InterPro" id="IPR011712">
    <property type="entry name" value="Sig_transdc_His_kin_sub3_dim/P"/>
</dbReference>
<sequence>MNAISATFRGPHGASRFRWFYLVYLIIYPIPWFYDGFHTLDIVGSGVGLIAFLTIYLSYAPLQPAFWQGWAIAGIAFAMAPFHGIWTVFIVYASATFAGYASRHRAVASLVFVLLILGLFCWWTHRPWPDAVFGASFSIASFAGTSLTTDLARRHRQLLETQEEVRHLAASTERERIARDLHDLLGHSLTVIAVKAELAERLNTLDSSRSRREIQEIAETARQSLREVRAAVAGMHGASLPREVAQAESSLRSAGIRMQLSGDPEAVDVSQDGILAMALREAVTNIIRHTKAAHCTIRLQQERSKTAVMIIEDDGQAYIPVNARKPLTEGHGLRGMRSRLAAAGGALHIEQGTKGLRVTARLGASS</sequence>
<dbReference type="AlphaFoldDB" id="A0A1U9KT67"/>
<reference evidence="6 7" key="1">
    <citation type="submission" date="2016-03" db="EMBL/GenBank/DDBJ databases">
        <title>Acetic acid bacteria sequencing.</title>
        <authorList>
            <person name="Brandt J."/>
            <person name="Jakob F."/>
            <person name="Vogel R.F."/>
        </authorList>
    </citation>
    <scope>NUCLEOTIDE SEQUENCE [LARGE SCALE GENOMIC DNA]</scope>
    <source>
        <strain evidence="6 7">NBRC 101099</strain>
    </source>
</reference>
<dbReference type="GO" id="GO:0046983">
    <property type="term" value="F:protein dimerization activity"/>
    <property type="evidence" value="ECO:0007669"/>
    <property type="project" value="InterPro"/>
</dbReference>
<dbReference type="Pfam" id="PF07730">
    <property type="entry name" value="HisKA_3"/>
    <property type="match status" value="1"/>
</dbReference>
<keyword evidence="2" id="KW-0418">Kinase</keyword>
<organism evidence="6 7">
    <name type="scientific">Neoasaia chiangmaiensis</name>
    <dbReference type="NCBI Taxonomy" id="320497"/>
    <lineage>
        <taxon>Bacteria</taxon>
        <taxon>Pseudomonadati</taxon>
        <taxon>Pseudomonadota</taxon>
        <taxon>Alphaproteobacteria</taxon>
        <taxon>Acetobacterales</taxon>
        <taxon>Acetobacteraceae</taxon>
        <taxon>Neoasaia</taxon>
    </lineage>
</organism>
<dbReference type="Gene3D" id="1.20.5.1930">
    <property type="match status" value="1"/>
</dbReference>
<protein>
    <submittedName>
        <fullName evidence="6">Uncharacterized protein</fullName>
    </submittedName>
</protein>
<dbReference type="PANTHER" id="PTHR24421">
    <property type="entry name" value="NITRATE/NITRITE SENSOR PROTEIN NARX-RELATED"/>
    <property type="match status" value="1"/>
</dbReference>
<proteinExistence type="predicted"/>
<dbReference type="InterPro" id="IPR003594">
    <property type="entry name" value="HATPase_dom"/>
</dbReference>
<dbReference type="KEGG" id="nch:A0U93_14855"/>
<dbReference type="EMBL" id="CP014691">
    <property type="protein sequence ID" value="AQS88985.1"/>
    <property type="molecule type" value="Genomic_DNA"/>
</dbReference>
<dbReference type="PANTHER" id="PTHR24421:SF63">
    <property type="entry name" value="SENSOR HISTIDINE KINASE DESK"/>
    <property type="match status" value="1"/>
</dbReference>
<dbReference type="SUPFAM" id="SSF55874">
    <property type="entry name" value="ATPase domain of HSP90 chaperone/DNA topoisomerase II/histidine kinase"/>
    <property type="match status" value="1"/>
</dbReference>
<dbReference type="Pfam" id="PF02518">
    <property type="entry name" value="HATPase_c"/>
    <property type="match status" value="1"/>
</dbReference>
<keyword evidence="1" id="KW-0808">Transferase</keyword>
<keyword evidence="3" id="KW-0902">Two-component regulatory system</keyword>
<dbReference type="Proteomes" id="UP000188604">
    <property type="component" value="Chromosome"/>
</dbReference>